<dbReference type="Proteomes" id="UP000743370">
    <property type="component" value="Unassembled WGS sequence"/>
</dbReference>
<dbReference type="AlphaFoldDB" id="A0A8T0KAQ1"/>
<reference evidence="1 2" key="1">
    <citation type="submission" date="2020-05" db="EMBL/GenBank/DDBJ databases">
        <title>Vigna angularis (adzuki bean) Var. LongXiaoDou No. 4 denovo assembly.</title>
        <authorList>
            <person name="Xiang H."/>
        </authorList>
    </citation>
    <scope>NUCLEOTIDE SEQUENCE [LARGE SCALE GENOMIC DNA]</scope>
    <source>
        <tissue evidence="1">Leaf</tissue>
    </source>
</reference>
<sequence>MRSRNRKARPFRRKPTEHCLESVMETCTKTNKRRGQRSREAGLMMKRVEPFQHVEKWALNHHETRVQILVGRELEILVRRGDRYYADEAWGPAAEAWLEMRA</sequence>
<proteinExistence type="predicted"/>
<gene>
    <name evidence="1" type="ORF">HKW66_Vig0067320</name>
</gene>
<protein>
    <submittedName>
        <fullName evidence="1">Uncharacterized protein</fullName>
    </submittedName>
</protein>
<evidence type="ECO:0000313" key="1">
    <source>
        <dbReference type="EMBL" id="KAG2395892.1"/>
    </source>
</evidence>
<name>A0A8T0KAQ1_PHAAN</name>
<evidence type="ECO:0000313" key="2">
    <source>
        <dbReference type="Proteomes" id="UP000743370"/>
    </source>
</evidence>
<accession>A0A8T0KAQ1</accession>
<comment type="caution">
    <text evidence="1">The sequence shown here is derived from an EMBL/GenBank/DDBJ whole genome shotgun (WGS) entry which is preliminary data.</text>
</comment>
<dbReference type="EMBL" id="JABFOF010000006">
    <property type="protein sequence ID" value="KAG2395892.1"/>
    <property type="molecule type" value="Genomic_DNA"/>
</dbReference>
<organism evidence="1 2">
    <name type="scientific">Phaseolus angularis</name>
    <name type="common">Azuki bean</name>
    <name type="synonym">Vigna angularis</name>
    <dbReference type="NCBI Taxonomy" id="3914"/>
    <lineage>
        <taxon>Eukaryota</taxon>
        <taxon>Viridiplantae</taxon>
        <taxon>Streptophyta</taxon>
        <taxon>Embryophyta</taxon>
        <taxon>Tracheophyta</taxon>
        <taxon>Spermatophyta</taxon>
        <taxon>Magnoliopsida</taxon>
        <taxon>eudicotyledons</taxon>
        <taxon>Gunneridae</taxon>
        <taxon>Pentapetalae</taxon>
        <taxon>rosids</taxon>
        <taxon>fabids</taxon>
        <taxon>Fabales</taxon>
        <taxon>Fabaceae</taxon>
        <taxon>Papilionoideae</taxon>
        <taxon>50 kb inversion clade</taxon>
        <taxon>NPAAA clade</taxon>
        <taxon>indigoferoid/millettioid clade</taxon>
        <taxon>Phaseoleae</taxon>
        <taxon>Vigna</taxon>
    </lineage>
</organism>